<sequence length="115" mass="13480">MEEFPPIEIQFSNKSTVFSLRQEVCKKRWQFIFLGACMENTAFFRIENVAVKDFKAQLNEYENVVELEDDHTLQKFEWLVDNVHVVIMNPKHKSKRSGDKSALTSFEEGEKSSCK</sequence>
<evidence type="ECO:0000313" key="2">
    <source>
        <dbReference type="EMBL" id="RKF60704.1"/>
    </source>
</evidence>
<evidence type="ECO:0000256" key="1">
    <source>
        <dbReference type="SAM" id="MobiDB-lite"/>
    </source>
</evidence>
<protein>
    <submittedName>
        <fullName evidence="2">Uncharacterized protein</fullName>
    </submittedName>
</protein>
<dbReference type="Proteomes" id="UP000286134">
    <property type="component" value="Unassembled WGS sequence"/>
</dbReference>
<accession>A0A420HTD9</accession>
<evidence type="ECO:0000313" key="3">
    <source>
        <dbReference type="Proteomes" id="UP000286134"/>
    </source>
</evidence>
<proteinExistence type="predicted"/>
<name>A0A420HTD9_9PEZI</name>
<comment type="caution">
    <text evidence="2">The sequence shown here is derived from an EMBL/GenBank/DDBJ whole genome shotgun (WGS) entry which is preliminary data.</text>
</comment>
<gene>
    <name evidence="2" type="ORF">OnM2_048082</name>
</gene>
<keyword evidence="3" id="KW-1185">Reference proteome</keyword>
<dbReference type="EMBL" id="MCFK01004852">
    <property type="protein sequence ID" value="RKF60704.1"/>
    <property type="molecule type" value="Genomic_DNA"/>
</dbReference>
<reference evidence="2 3" key="1">
    <citation type="journal article" date="2018" name="BMC Genomics">
        <title>Comparative genome analyses reveal sequence features reflecting distinct modes of host-adaptation between dicot and monocot powdery mildew.</title>
        <authorList>
            <person name="Wu Y."/>
            <person name="Ma X."/>
            <person name="Pan Z."/>
            <person name="Kale S.D."/>
            <person name="Song Y."/>
            <person name="King H."/>
            <person name="Zhang Q."/>
            <person name="Presley C."/>
            <person name="Deng X."/>
            <person name="Wei C.I."/>
            <person name="Xiao S."/>
        </authorList>
    </citation>
    <scope>NUCLEOTIDE SEQUENCE [LARGE SCALE GENOMIC DNA]</scope>
    <source>
        <strain evidence="2">UMSG2</strain>
    </source>
</reference>
<dbReference type="AlphaFoldDB" id="A0A420HTD9"/>
<feature type="region of interest" description="Disordered" evidence="1">
    <location>
        <begin position="91"/>
        <end position="115"/>
    </location>
</feature>
<organism evidence="2 3">
    <name type="scientific">Erysiphe neolycopersici</name>
    <dbReference type="NCBI Taxonomy" id="212602"/>
    <lineage>
        <taxon>Eukaryota</taxon>
        <taxon>Fungi</taxon>
        <taxon>Dikarya</taxon>
        <taxon>Ascomycota</taxon>
        <taxon>Pezizomycotina</taxon>
        <taxon>Leotiomycetes</taxon>
        <taxon>Erysiphales</taxon>
        <taxon>Erysiphaceae</taxon>
        <taxon>Erysiphe</taxon>
    </lineage>
</organism>